<feature type="transmembrane region" description="Helical" evidence="9">
    <location>
        <begin position="227"/>
        <end position="249"/>
    </location>
</feature>
<dbReference type="Proteomes" id="UP001159405">
    <property type="component" value="Unassembled WGS sequence"/>
</dbReference>
<evidence type="ECO:0000256" key="8">
    <source>
        <dbReference type="RuleBase" id="RU000688"/>
    </source>
</evidence>
<keyword evidence="5 9" id="KW-0472">Membrane</keyword>
<dbReference type="PROSITE" id="PS50262">
    <property type="entry name" value="G_PROTEIN_RECEP_F1_2"/>
    <property type="match status" value="2"/>
</dbReference>
<protein>
    <recommendedName>
        <fullName evidence="10">G-protein coupled receptors family 1 profile domain-containing protein</fullName>
    </recommendedName>
</protein>
<keyword evidence="2 8" id="KW-0812">Transmembrane</keyword>
<evidence type="ECO:0000256" key="7">
    <source>
        <dbReference type="ARBA" id="ARBA00023224"/>
    </source>
</evidence>
<keyword evidence="4 8" id="KW-0297">G-protein coupled receptor</keyword>
<evidence type="ECO:0000256" key="3">
    <source>
        <dbReference type="ARBA" id="ARBA00022989"/>
    </source>
</evidence>
<feature type="transmembrane region" description="Helical" evidence="9">
    <location>
        <begin position="264"/>
        <end position="284"/>
    </location>
</feature>
<keyword evidence="6 8" id="KW-0675">Receptor</keyword>
<dbReference type="PROSITE" id="PS00237">
    <property type="entry name" value="G_PROTEIN_RECEP_F1_1"/>
    <property type="match status" value="1"/>
</dbReference>
<feature type="non-terminal residue" evidence="11">
    <location>
        <position position="710"/>
    </location>
</feature>
<dbReference type="SUPFAM" id="SSF81321">
    <property type="entry name" value="Family A G protein-coupled receptor-like"/>
    <property type="match status" value="2"/>
</dbReference>
<organism evidence="11 12">
    <name type="scientific">Porites lobata</name>
    <dbReference type="NCBI Taxonomy" id="104759"/>
    <lineage>
        <taxon>Eukaryota</taxon>
        <taxon>Metazoa</taxon>
        <taxon>Cnidaria</taxon>
        <taxon>Anthozoa</taxon>
        <taxon>Hexacorallia</taxon>
        <taxon>Scleractinia</taxon>
        <taxon>Fungiina</taxon>
        <taxon>Poritidae</taxon>
        <taxon>Porites</taxon>
    </lineage>
</organism>
<feature type="transmembrane region" description="Helical" evidence="9">
    <location>
        <begin position="636"/>
        <end position="664"/>
    </location>
</feature>
<evidence type="ECO:0000256" key="5">
    <source>
        <dbReference type="ARBA" id="ARBA00023136"/>
    </source>
</evidence>
<dbReference type="SMART" id="SM01381">
    <property type="entry name" value="7TM_GPCR_Srsx"/>
    <property type="match status" value="1"/>
</dbReference>
<dbReference type="CDD" id="cd00637">
    <property type="entry name" value="7tm_classA_rhodopsin-like"/>
    <property type="match status" value="2"/>
</dbReference>
<comment type="subcellular location">
    <subcellularLocation>
        <location evidence="1">Membrane</location>
        <topology evidence="1">Multi-pass membrane protein</topology>
    </subcellularLocation>
</comment>
<keyword evidence="12" id="KW-1185">Reference proteome</keyword>
<evidence type="ECO:0000313" key="12">
    <source>
        <dbReference type="Proteomes" id="UP001159405"/>
    </source>
</evidence>
<dbReference type="PANTHER" id="PTHR24243:SF208">
    <property type="entry name" value="PYROKININ-1 RECEPTOR"/>
    <property type="match status" value="1"/>
</dbReference>
<evidence type="ECO:0000259" key="10">
    <source>
        <dbReference type="PROSITE" id="PS50262"/>
    </source>
</evidence>
<reference evidence="11 12" key="1">
    <citation type="submission" date="2022-05" db="EMBL/GenBank/DDBJ databases">
        <authorList>
            <consortium name="Genoscope - CEA"/>
            <person name="William W."/>
        </authorList>
    </citation>
    <scope>NUCLEOTIDE SEQUENCE [LARGE SCALE GENOMIC DNA]</scope>
</reference>
<dbReference type="PRINTS" id="PR00237">
    <property type="entry name" value="GPCRRHODOPSN"/>
</dbReference>
<feature type="transmembrane region" description="Helical" evidence="9">
    <location>
        <begin position="676"/>
        <end position="698"/>
    </location>
</feature>
<feature type="transmembrane region" description="Helical" evidence="9">
    <location>
        <begin position="585"/>
        <end position="610"/>
    </location>
</feature>
<evidence type="ECO:0000256" key="6">
    <source>
        <dbReference type="ARBA" id="ARBA00023170"/>
    </source>
</evidence>
<evidence type="ECO:0000313" key="11">
    <source>
        <dbReference type="EMBL" id="CAH3164195.1"/>
    </source>
</evidence>
<evidence type="ECO:0000256" key="4">
    <source>
        <dbReference type="ARBA" id="ARBA00023040"/>
    </source>
</evidence>
<evidence type="ECO:0000256" key="2">
    <source>
        <dbReference type="ARBA" id="ARBA00022692"/>
    </source>
</evidence>
<feature type="domain" description="G-protein coupled receptors family 1 profile" evidence="10">
    <location>
        <begin position="431"/>
        <end position="695"/>
    </location>
</feature>
<feature type="transmembrane region" description="Helical" evidence="9">
    <location>
        <begin position="114"/>
        <end position="133"/>
    </location>
</feature>
<feature type="domain" description="G-protein coupled receptors family 1 profile" evidence="10">
    <location>
        <begin position="7"/>
        <end position="246"/>
    </location>
</feature>
<feature type="transmembrane region" description="Helical" evidence="9">
    <location>
        <begin position="535"/>
        <end position="556"/>
    </location>
</feature>
<evidence type="ECO:0000256" key="1">
    <source>
        <dbReference type="ARBA" id="ARBA00004141"/>
    </source>
</evidence>
<dbReference type="PANTHER" id="PTHR24243">
    <property type="entry name" value="G-PROTEIN COUPLED RECEPTOR"/>
    <property type="match status" value="1"/>
</dbReference>
<keyword evidence="7 8" id="KW-0807">Transducer</keyword>
<accession>A0ABN8QGW1</accession>
<dbReference type="Pfam" id="PF00001">
    <property type="entry name" value="7tm_1"/>
    <property type="match status" value="3"/>
</dbReference>
<dbReference type="EMBL" id="CALNXK010000128">
    <property type="protein sequence ID" value="CAH3164195.1"/>
    <property type="molecule type" value="Genomic_DNA"/>
</dbReference>
<proteinExistence type="inferred from homology"/>
<comment type="caution">
    <text evidence="11">The sequence shown here is derived from an EMBL/GenBank/DDBJ whole genome shotgun (WGS) entry which is preliminary data.</text>
</comment>
<sequence>MLTSLLGNLAVIAIVSKNKRMRTTTNYLIANMAASDLLISAFAVPRELAEIFAGSKIWLLDGLAGSISCKLVYFLQDVSTAVSIQSLVAIAVDRYQGVVFPFRPPVITSKVCKVIIVVIWMVAMGLNGTYFYTARLVKTGQKWSCTFCWAPKFEEHTQERYFLFKKDPTENGTSRIRRQRQKENRAIVNKILIIVFLFILCIFPITILALVHYFLWDGRDTCATTKLFTAMKFLLYLNASLNPWVYIILNERDFPEDGVFFRVFYRNLALLLLLVLLLAFIVFLRNQHTRLAENDIFLDILTPASRIHNHNIRFVSNLNCFRPRVSTNLGKTPFKFSAPKIWETVPPGLKCLPYHKFKKEWNPFIKPLALLSNGLLFLLSIKLVNRPFLNIMEYQNYTNATSERICPQASTLVKCIKTVAYSSIMLTSLLGNLAVIAIVSKNKRMRTTTNYLIANMAASDLLISAFAVPRELAEIFAGSKIWLLDGLAGSISCKLVYFLQDISTAVSIQSLVAIAVDRYQGVVFPFRPPVITSKVCKVIIVVIWMVAMGLHGTYFYTARLVKTGQKWSCTFCWAPKFEEHTQERYFLFVFIFLIFFPLIVILTLYALIVIELKKKDPTENGTSRIRRQRQKENRAIVNKILIIVFLFILCIFPITILALVHYFLMDGRDTCATRKLFTAMKFLLYLNASLNPWVYIILNERYRKGLKVLV</sequence>
<keyword evidence="3 9" id="KW-1133">Transmembrane helix</keyword>
<name>A0ABN8QGW1_9CNID</name>
<evidence type="ECO:0000256" key="9">
    <source>
        <dbReference type="SAM" id="Phobius"/>
    </source>
</evidence>
<gene>
    <name evidence="11" type="ORF">PLOB_00006181</name>
</gene>
<dbReference type="InterPro" id="IPR017452">
    <property type="entry name" value="GPCR_Rhodpsn_7TM"/>
</dbReference>
<feature type="transmembrane region" description="Helical" evidence="9">
    <location>
        <begin position="191"/>
        <end position="215"/>
    </location>
</feature>
<dbReference type="InterPro" id="IPR000276">
    <property type="entry name" value="GPCR_Rhodpsn"/>
</dbReference>
<dbReference type="Gene3D" id="1.20.1070.10">
    <property type="entry name" value="Rhodopsin 7-helix transmembrane proteins"/>
    <property type="match status" value="3"/>
</dbReference>
<feature type="transmembrane region" description="Helical" evidence="9">
    <location>
        <begin position="419"/>
        <end position="439"/>
    </location>
</feature>
<comment type="similarity">
    <text evidence="8">Belongs to the G-protein coupled receptor 1 family.</text>
</comment>